<evidence type="ECO:0000313" key="2">
    <source>
        <dbReference type="Proteomes" id="UP000828390"/>
    </source>
</evidence>
<evidence type="ECO:0000313" key="1">
    <source>
        <dbReference type="EMBL" id="KAH3824001.1"/>
    </source>
</evidence>
<name>A0A9D4JTX0_DREPO</name>
<sequence length="88" mass="9912">MQTSVKGVVLPPHWEHIERTDKLKMIQLDGQGAGSLLEREYQEVQTKFMKTMATGAGQRHPEGAEQVPVGALLFVRRSSMILLIYFVT</sequence>
<keyword evidence="2" id="KW-1185">Reference proteome</keyword>
<dbReference type="EMBL" id="JAIWYP010000005">
    <property type="protein sequence ID" value="KAH3824001.1"/>
    <property type="molecule type" value="Genomic_DNA"/>
</dbReference>
<dbReference type="AlphaFoldDB" id="A0A9D4JTX0"/>
<protein>
    <submittedName>
        <fullName evidence="1">Uncharacterized protein</fullName>
    </submittedName>
</protein>
<proteinExistence type="predicted"/>
<gene>
    <name evidence="1" type="ORF">DPMN_125829</name>
</gene>
<dbReference type="Proteomes" id="UP000828390">
    <property type="component" value="Unassembled WGS sequence"/>
</dbReference>
<accession>A0A9D4JTX0</accession>
<reference evidence="1" key="2">
    <citation type="submission" date="2020-11" db="EMBL/GenBank/DDBJ databases">
        <authorList>
            <person name="McCartney M.A."/>
            <person name="Auch B."/>
            <person name="Kono T."/>
            <person name="Mallez S."/>
            <person name="Becker A."/>
            <person name="Gohl D.M."/>
            <person name="Silverstein K.A.T."/>
            <person name="Koren S."/>
            <person name="Bechman K.B."/>
            <person name="Herman A."/>
            <person name="Abrahante J.E."/>
            <person name="Garbe J."/>
        </authorList>
    </citation>
    <scope>NUCLEOTIDE SEQUENCE</scope>
    <source>
        <strain evidence="1">Duluth1</strain>
        <tissue evidence="1">Whole animal</tissue>
    </source>
</reference>
<organism evidence="1 2">
    <name type="scientific">Dreissena polymorpha</name>
    <name type="common">Zebra mussel</name>
    <name type="synonym">Mytilus polymorpha</name>
    <dbReference type="NCBI Taxonomy" id="45954"/>
    <lineage>
        <taxon>Eukaryota</taxon>
        <taxon>Metazoa</taxon>
        <taxon>Spiralia</taxon>
        <taxon>Lophotrochozoa</taxon>
        <taxon>Mollusca</taxon>
        <taxon>Bivalvia</taxon>
        <taxon>Autobranchia</taxon>
        <taxon>Heteroconchia</taxon>
        <taxon>Euheterodonta</taxon>
        <taxon>Imparidentia</taxon>
        <taxon>Neoheterodontei</taxon>
        <taxon>Myida</taxon>
        <taxon>Dreissenoidea</taxon>
        <taxon>Dreissenidae</taxon>
        <taxon>Dreissena</taxon>
    </lineage>
</organism>
<reference evidence="1" key="1">
    <citation type="journal article" date="2019" name="bioRxiv">
        <title>The Genome of the Zebra Mussel, Dreissena polymorpha: A Resource for Invasive Species Research.</title>
        <authorList>
            <person name="McCartney M.A."/>
            <person name="Auch B."/>
            <person name="Kono T."/>
            <person name="Mallez S."/>
            <person name="Zhang Y."/>
            <person name="Obille A."/>
            <person name="Becker A."/>
            <person name="Abrahante J.E."/>
            <person name="Garbe J."/>
            <person name="Badalamenti J.P."/>
            <person name="Herman A."/>
            <person name="Mangelson H."/>
            <person name="Liachko I."/>
            <person name="Sullivan S."/>
            <person name="Sone E.D."/>
            <person name="Koren S."/>
            <person name="Silverstein K.A.T."/>
            <person name="Beckman K.B."/>
            <person name="Gohl D.M."/>
        </authorList>
    </citation>
    <scope>NUCLEOTIDE SEQUENCE</scope>
    <source>
        <strain evidence="1">Duluth1</strain>
        <tissue evidence="1">Whole animal</tissue>
    </source>
</reference>
<comment type="caution">
    <text evidence="1">The sequence shown here is derived from an EMBL/GenBank/DDBJ whole genome shotgun (WGS) entry which is preliminary data.</text>
</comment>